<dbReference type="Proteomes" id="UP000051574">
    <property type="component" value="Unassembled WGS sequence"/>
</dbReference>
<feature type="compositionally biased region" description="Pro residues" evidence="1">
    <location>
        <begin position="121"/>
        <end position="138"/>
    </location>
</feature>
<dbReference type="InterPro" id="IPR008160">
    <property type="entry name" value="Collagen"/>
</dbReference>
<evidence type="ECO:0000313" key="4">
    <source>
        <dbReference type="Proteomes" id="UP000051574"/>
    </source>
</evidence>
<dbReference type="Pfam" id="PF01391">
    <property type="entry name" value="Collagen"/>
    <property type="match status" value="1"/>
</dbReference>
<accession>A0A0T6B0J2</accession>
<keyword evidence="3" id="KW-0176">Collagen</keyword>
<gene>
    <name evidence="3" type="ORF">AMK59_5392</name>
</gene>
<comment type="caution">
    <text evidence="3">The sequence shown here is derived from an EMBL/GenBank/DDBJ whole genome shotgun (WGS) entry which is preliminary data.</text>
</comment>
<name>A0A0T6B0J2_9SCAR</name>
<dbReference type="PANTHER" id="PTHR24637">
    <property type="entry name" value="COLLAGEN"/>
    <property type="match status" value="1"/>
</dbReference>
<reference evidence="3 4" key="1">
    <citation type="submission" date="2015-09" db="EMBL/GenBank/DDBJ databases">
        <title>Draft genome of the scarab beetle Oryctes borbonicus.</title>
        <authorList>
            <person name="Meyer J.M."/>
            <person name="Markov G.V."/>
            <person name="Baskaran P."/>
            <person name="Herrmann M."/>
            <person name="Sommer R.J."/>
            <person name="Roedelsperger C."/>
        </authorList>
    </citation>
    <scope>NUCLEOTIDE SEQUENCE [LARGE SCALE GENOMIC DNA]</scope>
    <source>
        <strain evidence="3">OB123</strain>
        <tissue evidence="3">Whole animal</tissue>
    </source>
</reference>
<dbReference type="EMBL" id="LJIG01016408">
    <property type="protein sequence ID" value="KRT80692.1"/>
    <property type="molecule type" value="Genomic_DNA"/>
</dbReference>
<dbReference type="PANTHER" id="PTHR24637:SF421">
    <property type="entry name" value="CUTICLE COLLAGEN DPY-2"/>
    <property type="match status" value="1"/>
</dbReference>
<keyword evidence="2" id="KW-0812">Transmembrane</keyword>
<keyword evidence="4" id="KW-1185">Reference proteome</keyword>
<keyword evidence="2" id="KW-1133">Transmembrane helix</keyword>
<protein>
    <submittedName>
        <fullName evidence="3">Collagen</fullName>
    </submittedName>
</protein>
<evidence type="ECO:0000256" key="1">
    <source>
        <dbReference type="SAM" id="MobiDB-lite"/>
    </source>
</evidence>
<proteinExistence type="predicted"/>
<evidence type="ECO:0000256" key="2">
    <source>
        <dbReference type="SAM" id="Phobius"/>
    </source>
</evidence>
<dbReference type="AlphaFoldDB" id="A0A0T6B0J2"/>
<feature type="compositionally biased region" description="Basic residues" evidence="1">
    <location>
        <begin position="106"/>
        <end position="117"/>
    </location>
</feature>
<feature type="transmembrane region" description="Helical" evidence="2">
    <location>
        <begin position="27"/>
        <end position="49"/>
    </location>
</feature>
<dbReference type="GO" id="GO:0005581">
    <property type="term" value="C:collagen trimer"/>
    <property type="evidence" value="ECO:0007669"/>
    <property type="project" value="UniProtKB-KW"/>
</dbReference>
<keyword evidence="2" id="KW-0472">Membrane</keyword>
<organism evidence="3 4">
    <name type="scientific">Oryctes borbonicus</name>
    <dbReference type="NCBI Taxonomy" id="1629725"/>
    <lineage>
        <taxon>Eukaryota</taxon>
        <taxon>Metazoa</taxon>
        <taxon>Ecdysozoa</taxon>
        <taxon>Arthropoda</taxon>
        <taxon>Hexapoda</taxon>
        <taxon>Insecta</taxon>
        <taxon>Pterygota</taxon>
        <taxon>Neoptera</taxon>
        <taxon>Endopterygota</taxon>
        <taxon>Coleoptera</taxon>
        <taxon>Polyphaga</taxon>
        <taxon>Scarabaeiformia</taxon>
        <taxon>Scarabaeidae</taxon>
        <taxon>Dynastinae</taxon>
        <taxon>Oryctes</taxon>
    </lineage>
</organism>
<feature type="region of interest" description="Disordered" evidence="1">
    <location>
        <begin position="106"/>
        <end position="162"/>
    </location>
</feature>
<evidence type="ECO:0000313" key="3">
    <source>
        <dbReference type="EMBL" id="KRT80692.1"/>
    </source>
</evidence>
<sequence length="217" mass="23075">MQDVSVKNSYDSDSKPVPLNQNKINHVFLLFYGALFVLATELCLGLYMYKFMTNEHNKIREALREDMGRYLLAWLESDMDSNEFIEHFQKMDGSAQLARVKRAPFRHHHHHHPHIHHWTPTPTPGPPGPPGLPGPAGPPGGSGPQGVPGPVGLRGAAGFPGPIGLTGPQGLLGNPGIPGIPGLIGPIGPPGESIKGDKGDVGERGAIGLAGLKGIQK</sequence>